<dbReference type="PATRIC" id="fig|935700.4.peg.1737"/>
<comment type="caution">
    <text evidence="1">The sequence shown here is derived from an EMBL/GenBank/DDBJ whole genome shotgun (WGS) entry which is preliminary data.</text>
</comment>
<gene>
    <name evidence="1" type="ORF">jaqu_16750</name>
</gene>
<dbReference type="EMBL" id="JYFE01000031">
    <property type="protein sequence ID" value="KIT16580.1"/>
    <property type="molecule type" value="Genomic_DNA"/>
</dbReference>
<reference evidence="1 2" key="1">
    <citation type="submission" date="2015-02" db="EMBL/GenBank/DDBJ databases">
        <title>Genome Sequence of Jannaschia aquimarina DSM28248, a member of the Roseobacter clade.</title>
        <authorList>
            <person name="Voget S."/>
            <person name="Daniel R."/>
        </authorList>
    </citation>
    <scope>NUCLEOTIDE SEQUENCE [LARGE SCALE GENOMIC DNA]</scope>
    <source>
        <strain evidence="1 2">GSW-M26</strain>
    </source>
</reference>
<keyword evidence="2" id="KW-1185">Reference proteome</keyword>
<proteinExistence type="predicted"/>
<name>A0A0D1ELC6_9RHOB</name>
<accession>A0A0D1ELC6</accession>
<organism evidence="1 2">
    <name type="scientific">Jannaschia aquimarina</name>
    <dbReference type="NCBI Taxonomy" id="935700"/>
    <lineage>
        <taxon>Bacteria</taxon>
        <taxon>Pseudomonadati</taxon>
        <taxon>Pseudomonadota</taxon>
        <taxon>Alphaproteobacteria</taxon>
        <taxon>Rhodobacterales</taxon>
        <taxon>Roseobacteraceae</taxon>
        <taxon>Jannaschia</taxon>
    </lineage>
</organism>
<dbReference type="STRING" id="935700.jaqu_16750"/>
<evidence type="ECO:0000313" key="2">
    <source>
        <dbReference type="Proteomes" id="UP000032232"/>
    </source>
</evidence>
<protein>
    <submittedName>
        <fullName evidence="1">Uncharacterized protein</fullName>
    </submittedName>
</protein>
<sequence>MTRNDISTAAEAWPIRKILDARTGEQVGAEYMWDDGQRALYWFDEAVNEIRFEALDFVPPPPLGLRFGR</sequence>
<evidence type="ECO:0000313" key="1">
    <source>
        <dbReference type="EMBL" id="KIT16580.1"/>
    </source>
</evidence>
<dbReference type="AlphaFoldDB" id="A0A0D1ELC6"/>
<dbReference type="RefSeq" id="WP_043918506.1">
    <property type="nucleotide sequence ID" value="NZ_FZPF01000017.1"/>
</dbReference>
<dbReference type="Proteomes" id="UP000032232">
    <property type="component" value="Unassembled WGS sequence"/>
</dbReference>